<comment type="caution">
    <text evidence="10">The sequence shown here is derived from an EMBL/GenBank/DDBJ whole genome shotgun (WGS) entry which is preliminary data.</text>
</comment>
<dbReference type="GO" id="GO:0019853">
    <property type="term" value="P:L-ascorbic acid biosynthetic process"/>
    <property type="evidence" value="ECO:0007669"/>
    <property type="project" value="UniProtKB-KW"/>
</dbReference>
<dbReference type="PROSITE" id="PS51387">
    <property type="entry name" value="FAD_PCMH"/>
    <property type="match status" value="1"/>
</dbReference>
<dbReference type="InterPro" id="IPR055154">
    <property type="entry name" value="GULLO2-like_C"/>
</dbReference>
<comment type="catalytic activity">
    <reaction evidence="7">
        <text>L-gulono-1,4-lactone + O2 = L-ascorbate + H2O2 + H(+)</text>
        <dbReference type="Rhea" id="RHEA:32363"/>
        <dbReference type="ChEBI" id="CHEBI:15378"/>
        <dbReference type="ChEBI" id="CHEBI:15379"/>
        <dbReference type="ChEBI" id="CHEBI:16240"/>
        <dbReference type="ChEBI" id="CHEBI:17587"/>
        <dbReference type="ChEBI" id="CHEBI:38290"/>
        <dbReference type="EC" id="1.1.3.8"/>
    </reaction>
</comment>
<dbReference type="GO" id="GO:0071949">
    <property type="term" value="F:FAD binding"/>
    <property type="evidence" value="ECO:0007669"/>
    <property type="project" value="InterPro"/>
</dbReference>
<dbReference type="InterPro" id="IPR006094">
    <property type="entry name" value="Oxid_FAD_bind_N"/>
</dbReference>
<dbReference type="Gene3D" id="3.30.465.10">
    <property type="match status" value="1"/>
</dbReference>
<dbReference type="InterPro" id="IPR010030">
    <property type="entry name" value="GULO_Plant"/>
</dbReference>
<keyword evidence="4" id="KW-0060">Ascorbate biosynthesis</keyword>
<gene>
    <name evidence="10" type="ORF">MKW98_006670</name>
</gene>
<dbReference type="InterPro" id="IPR007173">
    <property type="entry name" value="ALO_C"/>
</dbReference>
<dbReference type="EC" id="1.1.3.8" evidence="3"/>
<evidence type="ECO:0000256" key="1">
    <source>
        <dbReference type="ARBA" id="ARBA00005147"/>
    </source>
</evidence>
<dbReference type="Gene3D" id="3.30.70.2520">
    <property type="match status" value="1"/>
</dbReference>
<keyword evidence="11" id="KW-1185">Reference proteome</keyword>
<evidence type="ECO:0000256" key="3">
    <source>
        <dbReference type="ARBA" id="ARBA00013121"/>
    </source>
</evidence>
<evidence type="ECO:0000256" key="6">
    <source>
        <dbReference type="ARBA" id="ARBA00023002"/>
    </source>
</evidence>
<feature type="domain" description="FAD-binding PCMH-type" evidence="9">
    <location>
        <begin position="55"/>
        <end position="244"/>
    </location>
</feature>
<comment type="pathway">
    <text evidence="1">Cofactor biosynthesis; L-ascorbate biosynthesis.</text>
</comment>
<feature type="chain" id="PRO_5042137644" description="L-gulonolactone oxidase" evidence="8">
    <location>
        <begin position="33"/>
        <end position="616"/>
    </location>
</feature>
<dbReference type="NCBIfam" id="TIGR01677">
    <property type="entry name" value="pln_FAD_oxido"/>
    <property type="match status" value="1"/>
</dbReference>
<dbReference type="InterPro" id="IPR036318">
    <property type="entry name" value="FAD-bd_PCMH-like_sf"/>
</dbReference>
<dbReference type="AlphaFoldDB" id="A0AAD4XP94"/>
<evidence type="ECO:0000256" key="2">
    <source>
        <dbReference type="ARBA" id="ARBA00005466"/>
    </source>
</evidence>
<proteinExistence type="inferred from homology"/>
<dbReference type="Pfam" id="PF22906">
    <property type="entry name" value="GULLO2-like_3rd"/>
    <property type="match status" value="1"/>
</dbReference>
<sequence length="616" mass="67671">MSSHLGKSKSVSQFFSFVLTCHLFLLIGMIHSSPPENPIKCSSKNNSNCTITNSLGVFPDRAICKVSNAIYPQTEQELIAAVAMASMNKIKVKVATRYSHSLPKLVCPDESPNGNLLISTMNLNRTLSIDNSTMIMTVESGVLLRDVISKAAKVGLALPASPYWWGLTIGGMISTGAHGSTLWGNGSYVHDYVVGLRIVTPASPEEGYAKVRDLDNNHPDIKAAKLSLGVLGVISQVTLKLQTLFKRSLTIVREDDSDLATRATTFGKEHEFGDITWYPYQRRALYRLDDRVSINKSGNGLNDFTGFRSTLTPALAVVRVSEETQEATGDANGKCISARVTTFALRISGFGYTNDGNLFTGYPVVGYQNRLQASGSCIDSSSDNLITACAWDPRIKGNFYHQTAVNLPLSKVKNFIEDVQKLRDLLPEAFCGLELGNGILMRYIKGSNVYLGTEEDSIDFDITYYRSKNGSTPRLFEDILEEVEQIAVFKYGGIPHWGKNRNLGFIGAINKYKHAAEFFKVKESYDPSGVFSSKWTNQILGLDQSGVTIVKDGCALEGLCICSEDIHCAPRKGYVCRPGRIYTSARVCTDINRVDSDSDISITTLVEEEDLGFSDM</sequence>
<dbReference type="InterPro" id="IPR016169">
    <property type="entry name" value="FAD-bd_PCMH_sub2"/>
</dbReference>
<dbReference type="FunFam" id="3.30.465.10:FF:000033">
    <property type="entry name" value="L-gulonolactone oxidase 5"/>
    <property type="match status" value="1"/>
</dbReference>
<dbReference type="InterPro" id="IPR050432">
    <property type="entry name" value="FAD-linked_Oxidoreductases_BP"/>
</dbReference>
<dbReference type="SUPFAM" id="SSF56176">
    <property type="entry name" value="FAD-binding/transporter-associated domain-like"/>
    <property type="match status" value="1"/>
</dbReference>
<protein>
    <recommendedName>
        <fullName evidence="3">L-gulonolactone oxidase</fullName>
        <ecNumber evidence="3">1.1.3.8</ecNumber>
    </recommendedName>
</protein>
<dbReference type="Pfam" id="PF01565">
    <property type="entry name" value="FAD_binding_4"/>
    <property type="match status" value="1"/>
</dbReference>
<feature type="signal peptide" evidence="8">
    <location>
        <begin position="1"/>
        <end position="32"/>
    </location>
</feature>
<accession>A0AAD4XP94</accession>
<dbReference type="GO" id="GO:0016020">
    <property type="term" value="C:membrane"/>
    <property type="evidence" value="ECO:0007669"/>
    <property type="project" value="InterPro"/>
</dbReference>
<dbReference type="Proteomes" id="UP001202328">
    <property type="component" value="Unassembled WGS sequence"/>
</dbReference>
<reference evidence="10" key="1">
    <citation type="submission" date="2022-04" db="EMBL/GenBank/DDBJ databases">
        <title>A functionally conserved STORR gene fusion in Papaver species that diverged 16.8 million years ago.</title>
        <authorList>
            <person name="Catania T."/>
        </authorList>
    </citation>
    <scope>NUCLEOTIDE SEQUENCE</scope>
    <source>
        <strain evidence="10">S-188037</strain>
    </source>
</reference>
<evidence type="ECO:0000313" key="10">
    <source>
        <dbReference type="EMBL" id="KAI3933311.1"/>
    </source>
</evidence>
<evidence type="ECO:0000256" key="8">
    <source>
        <dbReference type="SAM" id="SignalP"/>
    </source>
</evidence>
<evidence type="ECO:0000256" key="7">
    <source>
        <dbReference type="ARBA" id="ARBA00048083"/>
    </source>
</evidence>
<dbReference type="Pfam" id="PF04030">
    <property type="entry name" value="ALO"/>
    <property type="match status" value="1"/>
</dbReference>
<dbReference type="PANTHER" id="PTHR13878:SF67">
    <property type="entry name" value="L-GULONOLACTONE OXIDASE 5"/>
    <property type="match status" value="1"/>
</dbReference>
<comment type="similarity">
    <text evidence="2">Belongs to the oxygen-dependent FAD-linked oxidoreductase family.</text>
</comment>
<dbReference type="GO" id="GO:0050105">
    <property type="term" value="F:L-gulonolactone oxidase activity"/>
    <property type="evidence" value="ECO:0007669"/>
    <property type="project" value="UniProtKB-EC"/>
</dbReference>
<evidence type="ECO:0000313" key="11">
    <source>
        <dbReference type="Proteomes" id="UP001202328"/>
    </source>
</evidence>
<dbReference type="InterPro" id="IPR016166">
    <property type="entry name" value="FAD-bd_PCMH"/>
</dbReference>
<evidence type="ECO:0000256" key="5">
    <source>
        <dbReference type="ARBA" id="ARBA00022729"/>
    </source>
</evidence>
<organism evidence="10 11">
    <name type="scientific">Papaver atlanticum</name>
    <dbReference type="NCBI Taxonomy" id="357466"/>
    <lineage>
        <taxon>Eukaryota</taxon>
        <taxon>Viridiplantae</taxon>
        <taxon>Streptophyta</taxon>
        <taxon>Embryophyta</taxon>
        <taxon>Tracheophyta</taxon>
        <taxon>Spermatophyta</taxon>
        <taxon>Magnoliopsida</taxon>
        <taxon>Ranunculales</taxon>
        <taxon>Papaveraceae</taxon>
        <taxon>Papaveroideae</taxon>
        <taxon>Papaver</taxon>
    </lineage>
</organism>
<keyword evidence="5 8" id="KW-0732">Signal</keyword>
<dbReference type="PANTHER" id="PTHR13878">
    <property type="entry name" value="GULONOLACTONE OXIDASE"/>
    <property type="match status" value="1"/>
</dbReference>
<dbReference type="GO" id="GO:0003885">
    <property type="term" value="F:D-arabinono-1,4-lactone oxidase activity"/>
    <property type="evidence" value="ECO:0007669"/>
    <property type="project" value="InterPro"/>
</dbReference>
<evidence type="ECO:0000256" key="4">
    <source>
        <dbReference type="ARBA" id="ARBA00022644"/>
    </source>
</evidence>
<dbReference type="EMBL" id="JAJJMB010006856">
    <property type="protein sequence ID" value="KAI3933311.1"/>
    <property type="molecule type" value="Genomic_DNA"/>
</dbReference>
<name>A0AAD4XP94_9MAGN</name>
<keyword evidence="6" id="KW-0560">Oxidoreductase</keyword>
<evidence type="ECO:0000259" key="9">
    <source>
        <dbReference type="PROSITE" id="PS51387"/>
    </source>
</evidence>